<dbReference type="InterPro" id="IPR011009">
    <property type="entry name" value="Kinase-like_dom_sf"/>
</dbReference>
<dbReference type="InterPro" id="IPR025287">
    <property type="entry name" value="WAK_GUB"/>
</dbReference>
<dbReference type="InterPro" id="IPR000719">
    <property type="entry name" value="Prot_kinase_dom"/>
</dbReference>
<keyword evidence="5 12" id="KW-0732">Signal</keyword>
<evidence type="ECO:0000256" key="8">
    <source>
        <dbReference type="ARBA" id="ARBA00022989"/>
    </source>
</evidence>
<dbReference type="PROSITE" id="PS00107">
    <property type="entry name" value="PROTEIN_KINASE_ATP"/>
    <property type="match status" value="1"/>
</dbReference>
<keyword evidence="9" id="KW-0472">Membrane</keyword>
<keyword evidence="4" id="KW-0812">Transmembrane</keyword>
<feature type="signal peptide" evidence="12">
    <location>
        <begin position="1"/>
        <end position="22"/>
    </location>
</feature>
<sequence length="371" mass="41494">MQFQLFLVGATLLLSLPQLCICSECSESFKCGDDAYSYPFWGNNRLQYCGVPGFQLNCRDSSTTQIEIRNSNGFVQTFIVLNITEAYQIMTIVRSDLWYLGLGYCTSAFIESYSTGSEYFNYLKKVPGTLKYTLFYGCPFNVSAESGGAVCQINGTAINLYLKADSGYDTKYAGSYHSDCVSCINSGGSCGSNISSVIFRCYCRDGTSQRRTCPPPVIGPISGSSHLIILACLCWRRKYSSVNPIVFRKISKKFEKVEEFLRNNGSMAPKRYTYSDIRRMTDSFKEKLGQGGFGSVFKGKLLDGRLVAVKVMRESKSDREDFINEVASISRTSHVNVVSLLGFCFDGSKRALIYEFMSNGSLEKFIYKINH</sequence>
<evidence type="ECO:0000313" key="14">
    <source>
        <dbReference type="EMBL" id="KAF6171466.1"/>
    </source>
</evidence>
<evidence type="ECO:0000256" key="3">
    <source>
        <dbReference type="ARBA" id="ARBA00022679"/>
    </source>
</evidence>
<dbReference type="FunFam" id="3.30.200.20:FF:000178">
    <property type="entry name" value="serine/threonine-protein kinase PBS1-like"/>
    <property type="match status" value="1"/>
</dbReference>
<dbReference type="InterPro" id="IPR001245">
    <property type="entry name" value="Ser-Thr/Tyr_kinase_cat_dom"/>
</dbReference>
<dbReference type="InterPro" id="IPR032872">
    <property type="entry name" value="WAK_assoc_C"/>
</dbReference>
<accession>A0A7J7NWA8</accession>
<feature type="domain" description="Protein kinase" evidence="13">
    <location>
        <begin position="282"/>
        <end position="371"/>
    </location>
</feature>
<dbReference type="OrthoDB" id="4062651at2759"/>
<keyword evidence="15" id="KW-1185">Reference proteome</keyword>
<evidence type="ECO:0000256" key="11">
    <source>
        <dbReference type="PROSITE-ProRule" id="PRU10141"/>
    </source>
</evidence>
<feature type="chain" id="PRO_5029814560" description="Protein kinase domain-containing protein" evidence="12">
    <location>
        <begin position="23"/>
        <end position="371"/>
    </location>
</feature>
<dbReference type="Proteomes" id="UP000541444">
    <property type="component" value="Unassembled WGS sequence"/>
</dbReference>
<evidence type="ECO:0000256" key="5">
    <source>
        <dbReference type="ARBA" id="ARBA00022729"/>
    </source>
</evidence>
<dbReference type="Pfam" id="PF14380">
    <property type="entry name" value="WAK_assoc"/>
    <property type="match status" value="1"/>
</dbReference>
<dbReference type="GO" id="GO:0030247">
    <property type="term" value="F:polysaccharide binding"/>
    <property type="evidence" value="ECO:0007669"/>
    <property type="project" value="InterPro"/>
</dbReference>
<dbReference type="InterPro" id="IPR045874">
    <property type="entry name" value="LRK10/LRL21-25-like"/>
</dbReference>
<evidence type="ECO:0000256" key="9">
    <source>
        <dbReference type="ARBA" id="ARBA00023136"/>
    </source>
</evidence>
<dbReference type="InterPro" id="IPR017441">
    <property type="entry name" value="Protein_kinase_ATP_BS"/>
</dbReference>
<dbReference type="SUPFAM" id="SSF56112">
    <property type="entry name" value="Protein kinase-like (PK-like)"/>
    <property type="match status" value="1"/>
</dbReference>
<keyword evidence="8" id="KW-1133">Transmembrane helix</keyword>
<feature type="binding site" evidence="11">
    <location>
        <position position="310"/>
    </location>
    <ligand>
        <name>ATP</name>
        <dbReference type="ChEBI" id="CHEBI:30616"/>
    </ligand>
</feature>
<keyword evidence="10" id="KW-0325">Glycoprotein</keyword>
<keyword evidence="7 11" id="KW-0067">ATP-binding</keyword>
<gene>
    <name evidence="14" type="ORF">GIB67_017990</name>
</gene>
<dbReference type="GO" id="GO:0005524">
    <property type="term" value="F:ATP binding"/>
    <property type="evidence" value="ECO:0007669"/>
    <property type="project" value="UniProtKB-UniRule"/>
</dbReference>
<keyword evidence="2" id="KW-0723">Serine/threonine-protein kinase</keyword>
<keyword evidence="2" id="KW-0418">Kinase</keyword>
<dbReference type="Pfam" id="PF13947">
    <property type="entry name" value="GUB_WAK_bind"/>
    <property type="match status" value="1"/>
</dbReference>
<dbReference type="Gene3D" id="3.30.200.20">
    <property type="entry name" value="Phosphorylase Kinase, domain 1"/>
    <property type="match status" value="1"/>
</dbReference>
<reference evidence="14 15" key="1">
    <citation type="journal article" date="2020" name="IScience">
        <title>Genome Sequencing of the Endangered Kingdonia uniflora (Circaeasteraceae, Ranunculales) Reveals Potential Mechanisms of Evolutionary Specialization.</title>
        <authorList>
            <person name="Sun Y."/>
            <person name="Deng T."/>
            <person name="Zhang A."/>
            <person name="Moore M.J."/>
            <person name="Landis J.B."/>
            <person name="Lin N."/>
            <person name="Zhang H."/>
            <person name="Zhang X."/>
            <person name="Huang J."/>
            <person name="Zhang X."/>
            <person name="Sun H."/>
            <person name="Wang H."/>
        </authorList>
    </citation>
    <scope>NUCLEOTIDE SEQUENCE [LARGE SCALE GENOMIC DNA]</scope>
    <source>
        <strain evidence="14">TB1705</strain>
        <tissue evidence="14">Leaf</tissue>
    </source>
</reference>
<evidence type="ECO:0000256" key="10">
    <source>
        <dbReference type="ARBA" id="ARBA00023180"/>
    </source>
</evidence>
<comment type="caution">
    <text evidence="14">The sequence shown here is derived from an EMBL/GenBank/DDBJ whole genome shotgun (WGS) entry which is preliminary data.</text>
</comment>
<keyword evidence="3" id="KW-0808">Transferase</keyword>
<dbReference type="PROSITE" id="PS50011">
    <property type="entry name" value="PROTEIN_KINASE_DOM"/>
    <property type="match status" value="1"/>
</dbReference>
<organism evidence="14 15">
    <name type="scientific">Kingdonia uniflora</name>
    <dbReference type="NCBI Taxonomy" id="39325"/>
    <lineage>
        <taxon>Eukaryota</taxon>
        <taxon>Viridiplantae</taxon>
        <taxon>Streptophyta</taxon>
        <taxon>Embryophyta</taxon>
        <taxon>Tracheophyta</taxon>
        <taxon>Spermatophyta</taxon>
        <taxon>Magnoliopsida</taxon>
        <taxon>Ranunculales</taxon>
        <taxon>Circaeasteraceae</taxon>
        <taxon>Kingdonia</taxon>
    </lineage>
</organism>
<dbReference type="GO" id="GO:0016020">
    <property type="term" value="C:membrane"/>
    <property type="evidence" value="ECO:0007669"/>
    <property type="project" value="UniProtKB-SubCell"/>
</dbReference>
<comment type="subcellular location">
    <subcellularLocation>
        <location evidence="1">Membrane</location>
        <topology evidence="1">Single-pass type I membrane protein</topology>
    </subcellularLocation>
</comment>
<evidence type="ECO:0000256" key="1">
    <source>
        <dbReference type="ARBA" id="ARBA00004479"/>
    </source>
</evidence>
<dbReference type="GO" id="GO:0004674">
    <property type="term" value="F:protein serine/threonine kinase activity"/>
    <property type="evidence" value="ECO:0007669"/>
    <property type="project" value="UniProtKB-KW"/>
</dbReference>
<dbReference type="AlphaFoldDB" id="A0A7J7NWA8"/>
<dbReference type="EMBL" id="JACGCM010000479">
    <property type="protein sequence ID" value="KAF6171466.1"/>
    <property type="molecule type" value="Genomic_DNA"/>
</dbReference>
<evidence type="ECO:0000256" key="2">
    <source>
        <dbReference type="ARBA" id="ARBA00022527"/>
    </source>
</evidence>
<evidence type="ECO:0000313" key="15">
    <source>
        <dbReference type="Proteomes" id="UP000541444"/>
    </source>
</evidence>
<name>A0A7J7NWA8_9MAGN</name>
<evidence type="ECO:0000256" key="12">
    <source>
        <dbReference type="SAM" id="SignalP"/>
    </source>
</evidence>
<evidence type="ECO:0000256" key="4">
    <source>
        <dbReference type="ARBA" id="ARBA00022692"/>
    </source>
</evidence>
<dbReference type="PANTHER" id="PTHR27009">
    <property type="entry name" value="RUST RESISTANCE KINASE LR10-RELATED"/>
    <property type="match status" value="1"/>
</dbReference>
<evidence type="ECO:0000256" key="7">
    <source>
        <dbReference type="ARBA" id="ARBA00022840"/>
    </source>
</evidence>
<protein>
    <recommendedName>
        <fullName evidence="13">Protein kinase domain-containing protein</fullName>
    </recommendedName>
</protein>
<dbReference type="Pfam" id="PF07714">
    <property type="entry name" value="PK_Tyr_Ser-Thr"/>
    <property type="match status" value="1"/>
</dbReference>
<keyword evidence="6 11" id="KW-0547">Nucleotide-binding</keyword>
<evidence type="ECO:0000256" key="6">
    <source>
        <dbReference type="ARBA" id="ARBA00022741"/>
    </source>
</evidence>
<evidence type="ECO:0000259" key="13">
    <source>
        <dbReference type="PROSITE" id="PS50011"/>
    </source>
</evidence>
<proteinExistence type="predicted"/>